<keyword evidence="2" id="KW-0732">Signal</keyword>
<dbReference type="RefSeq" id="WP_165331447.1">
    <property type="nucleotide sequence ID" value="NZ_JAAKZW010000023.1"/>
</dbReference>
<feature type="compositionally biased region" description="Basic and acidic residues" evidence="1">
    <location>
        <begin position="92"/>
        <end position="109"/>
    </location>
</feature>
<dbReference type="Pfam" id="PF19871">
    <property type="entry name" value="DUF6344"/>
    <property type="match status" value="1"/>
</dbReference>
<evidence type="ECO:0000313" key="4">
    <source>
        <dbReference type="Proteomes" id="UP000481109"/>
    </source>
</evidence>
<name>A0A6G4XEF0_9ACTN</name>
<reference evidence="3 4" key="1">
    <citation type="submission" date="2020-02" db="EMBL/GenBank/DDBJ databases">
        <title>Whole-genome analyses of novel actinobacteria.</title>
        <authorList>
            <person name="Sahin N."/>
            <person name="Tokatli A."/>
        </authorList>
    </citation>
    <scope>NUCLEOTIDE SEQUENCE [LARGE SCALE GENOMIC DNA]</scope>
    <source>
        <strain evidence="3 4">YC504</strain>
    </source>
</reference>
<gene>
    <name evidence="3" type="ORF">G6045_09660</name>
</gene>
<protein>
    <submittedName>
        <fullName evidence="3">Uncharacterized protein</fullName>
    </submittedName>
</protein>
<comment type="caution">
    <text evidence="3">The sequence shown here is derived from an EMBL/GenBank/DDBJ whole genome shotgun (WGS) entry which is preliminary data.</text>
</comment>
<keyword evidence="4" id="KW-1185">Reference proteome</keyword>
<sequence length="132" mass="13913">MAATKATRLWSALVSALLAFFASLGLITTQAAAAVPQQTDAGNPATSTPAAHPVPAPLAARPYDLSLPPTMKQRIRAEAHGSSPSSRSFKIPRAEARHRADTREPHLLNEETAAGTYETNSAAGHLQHHSSD</sequence>
<proteinExistence type="predicted"/>
<evidence type="ECO:0000256" key="2">
    <source>
        <dbReference type="SAM" id="SignalP"/>
    </source>
</evidence>
<feature type="compositionally biased region" description="Low complexity" evidence="1">
    <location>
        <begin position="49"/>
        <end position="62"/>
    </location>
</feature>
<dbReference type="Proteomes" id="UP000481109">
    <property type="component" value="Unassembled WGS sequence"/>
</dbReference>
<dbReference type="EMBL" id="JAAKZW010000023">
    <property type="protein sequence ID" value="NGO75936.1"/>
    <property type="molecule type" value="Genomic_DNA"/>
</dbReference>
<evidence type="ECO:0000256" key="1">
    <source>
        <dbReference type="SAM" id="MobiDB-lite"/>
    </source>
</evidence>
<feature type="chain" id="PRO_5026076771" evidence="2">
    <location>
        <begin position="34"/>
        <end position="132"/>
    </location>
</feature>
<feature type="region of interest" description="Disordered" evidence="1">
    <location>
        <begin position="36"/>
        <end position="132"/>
    </location>
</feature>
<organism evidence="3 4">
    <name type="scientific">Streptomyces mesophilus</name>
    <dbReference type="NCBI Taxonomy" id="1775132"/>
    <lineage>
        <taxon>Bacteria</taxon>
        <taxon>Bacillati</taxon>
        <taxon>Actinomycetota</taxon>
        <taxon>Actinomycetes</taxon>
        <taxon>Kitasatosporales</taxon>
        <taxon>Streptomycetaceae</taxon>
        <taxon>Streptomyces</taxon>
    </lineage>
</organism>
<feature type="signal peptide" evidence="2">
    <location>
        <begin position="1"/>
        <end position="33"/>
    </location>
</feature>
<dbReference type="AlphaFoldDB" id="A0A6G4XEF0"/>
<accession>A0A6G4XEF0</accession>
<dbReference type="InterPro" id="IPR045925">
    <property type="entry name" value="DUF6344"/>
</dbReference>
<evidence type="ECO:0000313" key="3">
    <source>
        <dbReference type="EMBL" id="NGO75936.1"/>
    </source>
</evidence>